<keyword evidence="5" id="KW-1185">Reference proteome</keyword>
<dbReference type="InterPro" id="IPR037396">
    <property type="entry name" value="FMN_HAD"/>
</dbReference>
<dbReference type="Pfam" id="PF01070">
    <property type="entry name" value="FMN_dh"/>
    <property type="match status" value="1"/>
</dbReference>
<comment type="cofactor">
    <cofactor evidence="1">
        <name>FMN</name>
        <dbReference type="ChEBI" id="CHEBI:58210"/>
    </cofactor>
</comment>
<gene>
    <name evidence="4" type="ORF">CC78DRAFT_322149</name>
</gene>
<sequence>MLVDTNTWNTSTSIFGYEEPAPVGFAPVGINKIFYPQGEPSVAKAAGELGLPCYLSIAIPSPSNMSPPQNGENRLRFNQFYMPHDDKLAKSFLNRTLKSGFKAYILTVNA</sequence>
<dbReference type="OrthoDB" id="25826at2759"/>
<comment type="caution">
    <text evidence="4">The sequence shown here is derived from an EMBL/GenBank/DDBJ whole genome shotgun (WGS) entry which is preliminary data.</text>
</comment>
<accession>A0A9P4K458</accession>
<evidence type="ECO:0000313" key="4">
    <source>
        <dbReference type="EMBL" id="KAF2262267.1"/>
    </source>
</evidence>
<dbReference type="InterPro" id="IPR000262">
    <property type="entry name" value="FMN-dep_DH"/>
</dbReference>
<dbReference type="AlphaFoldDB" id="A0A9P4K458"/>
<dbReference type="InterPro" id="IPR013785">
    <property type="entry name" value="Aldolase_TIM"/>
</dbReference>
<reference evidence="5" key="1">
    <citation type="journal article" date="2020" name="Stud. Mycol.">
        <title>101 Dothideomycetes genomes: A test case for predicting lifestyles and emergence of pathogens.</title>
        <authorList>
            <person name="Haridas S."/>
            <person name="Albert R."/>
            <person name="Binder M."/>
            <person name="Bloem J."/>
            <person name="LaButti K."/>
            <person name="Salamov A."/>
            <person name="Andreopoulos B."/>
            <person name="Baker S."/>
            <person name="Barry K."/>
            <person name="Bills G."/>
            <person name="Bluhm B."/>
            <person name="Cannon C."/>
            <person name="Castanera R."/>
            <person name="Culley D."/>
            <person name="Daum C."/>
            <person name="Ezra D."/>
            <person name="Gonzalez J."/>
            <person name="Henrissat B."/>
            <person name="Kuo A."/>
            <person name="Liang C."/>
            <person name="Lipzen A."/>
            <person name="Lutzoni F."/>
            <person name="Magnuson J."/>
            <person name="Mondo S."/>
            <person name="Nolan M."/>
            <person name="Ohm R."/>
            <person name="Pangilinan J."/>
            <person name="Park H.-J."/>
            <person name="Ramirez L."/>
            <person name="Alfaro M."/>
            <person name="Sun H."/>
            <person name="Tritt A."/>
            <person name="Yoshinaga Y."/>
            <person name="Zwiers L.-H."/>
            <person name="Turgeon B."/>
            <person name="Goodwin S."/>
            <person name="Spatafora J."/>
            <person name="Crous P."/>
            <person name="Grigoriev I."/>
        </authorList>
    </citation>
    <scope>NUCLEOTIDE SEQUENCE [LARGE SCALE GENOMIC DNA]</scope>
    <source>
        <strain evidence="5">CBS 304.66</strain>
    </source>
</reference>
<dbReference type="SUPFAM" id="SSF51395">
    <property type="entry name" value="FMN-linked oxidoreductases"/>
    <property type="match status" value="1"/>
</dbReference>
<dbReference type="PROSITE" id="PS51349">
    <property type="entry name" value="FMN_HYDROXY_ACID_DH_2"/>
    <property type="match status" value="1"/>
</dbReference>
<keyword evidence="2" id="KW-0560">Oxidoreductase</keyword>
<dbReference type="PANTHER" id="PTHR10578">
    <property type="entry name" value="S -2-HYDROXY-ACID OXIDASE-RELATED"/>
    <property type="match status" value="1"/>
</dbReference>
<dbReference type="Proteomes" id="UP000800093">
    <property type="component" value="Unassembled WGS sequence"/>
</dbReference>
<dbReference type="EMBL" id="ML986642">
    <property type="protein sequence ID" value="KAF2262267.1"/>
    <property type="molecule type" value="Genomic_DNA"/>
</dbReference>
<protein>
    <recommendedName>
        <fullName evidence="3">FMN hydroxy acid dehydrogenase domain-containing protein</fullName>
    </recommendedName>
</protein>
<dbReference type="Gene3D" id="3.20.20.70">
    <property type="entry name" value="Aldolase class I"/>
    <property type="match status" value="1"/>
</dbReference>
<organism evidence="4 5">
    <name type="scientific">Lojkania enalia</name>
    <dbReference type="NCBI Taxonomy" id="147567"/>
    <lineage>
        <taxon>Eukaryota</taxon>
        <taxon>Fungi</taxon>
        <taxon>Dikarya</taxon>
        <taxon>Ascomycota</taxon>
        <taxon>Pezizomycotina</taxon>
        <taxon>Dothideomycetes</taxon>
        <taxon>Pleosporomycetidae</taxon>
        <taxon>Pleosporales</taxon>
        <taxon>Pleosporales incertae sedis</taxon>
        <taxon>Lojkania</taxon>
    </lineage>
</organism>
<dbReference type="GO" id="GO:0016491">
    <property type="term" value="F:oxidoreductase activity"/>
    <property type="evidence" value="ECO:0007669"/>
    <property type="project" value="UniProtKB-KW"/>
</dbReference>
<proteinExistence type="predicted"/>
<name>A0A9P4K458_9PLEO</name>
<evidence type="ECO:0000256" key="2">
    <source>
        <dbReference type="ARBA" id="ARBA00023002"/>
    </source>
</evidence>
<dbReference type="PANTHER" id="PTHR10578:SF75">
    <property type="entry name" value="L-LACTATE DEHYDROGENASE (AFU_ORTHOLOGUE AFUA_4G07050)"/>
    <property type="match status" value="1"/>
</dbReference>
<evidence type="ECO:0000313" key="5">
    <source>
        <dbReference type="Proteomes" id="UP000800093"/>
    </source>
</evidence>
<evidence type="ECO:0000256" key="1">
    <source>
        <dbReference type="ARBA" id="ARBA00001917"/>
    </source>
</evidence>
<evidence type="ECO:0000259" key="3">
    <source>
        <dbReference type="PROSITE" id="PS51349"/>
    </source>
</evidence>
<feature type="domain" description="FMN hydroxy acid dehydrogenase" evidence="3">
    <location>
        <begin position="1"/>
        <end position="110"/>
    </location>
</feature>